<feature type="domain" description="Thioredoxin" evidence="2">
    <location>
        <begin position="29"/>
        <end position="180"/>
    </location>
</feature>
<accession>A0A8E6B177</accession>
<evidence type="ECO:0000256" key="1">
    <source>
        <dbReference type="SAM" id="SignalP"/>
    </source>
</evidence>
<dbReference type="Proteomes" id="UP000676194">
    <property type="component" value="Chromosome"/>
</dbReference>
<dbReference type="Pfam" id="PF08534">
    <property type="entry name" value="Redoxin"/>
    <property type="match status" value="1"/>
</dbReference>
<dbReference type="KEGG" id="tsph:KIH39_13385"/>
<dbReference type="Gene3D" id="3.40.30.10">
    <property type="entry name" value="Glutaredoxin"/>
    <property type="match status" value="1"/>
</dbReference>
<proteinExistence type="predicted"/>
<keyword evidence="1" id="KW-0732">Signal</keyword>
<organism evidence="3 4">
    <name type="scientific">Telmatocola sphagniphila</name>
    <dbReference type="NCBI Taxonomy" id="1123043"/>
    <lineage>
        <taxon>Bacteria</taxon>
        <taxon>Pseudomonadati</taxon>
        <taxon>Planctomycetota</taxon>
        <taxon>Planctomycetia</taxon>
        <taxon>Gemmatales</taxon>
        <taxon>Gemmataceae</taxon>
    </lineage>
</organism>
<dbReference type="EMBL" id="CP074694">
    <property type="protein sequence ID" value="QVL29863.1"/>
    <property type="molecule type" value="Genomic_DNA"/>
</dbReference>
<reference evidence="3" key="1">
    <citation type="submission" date="2021-05" db="EMBL/GenBank/DDBJ databases">
        <title>Complete genome sequence of the cellulolytic planctomycete Telmatocola sphagniphila SP2T and characterization of the first cellulase from planctomycetes.</title>
        <authorList>
            <person name="Rakitin A.L."/>
            <person name="Beletsky A.V."/>
            <person name="Naumoff D.G."/>
            <person name="Kulichevskaya I.S."/>
            <person name="Mardanov A.V."/>
            <person name="Ravin N.V."/>
            <person name="Dedysh S.N."/>
        </authorList>
    </citation>
    <scope>NUCLEOTIDE SEQUENCE</scope>
    <source>
        <strain evidence="3">SP2T</strain>
    </source>
</reference>
<dbReference type="PANTHER" id="PTHR43640">
    <property type="entry name" value="OS07G0260300 PROTEIN"/>
    <property type="match status" value="1"/>
</dbReference>
<evidence type="ECO:0000313" key="3">
    <source>
        <dbReference type="EMBL" id="QVL29863.1"/>
    </source>
</evidence>
<dbReference type="SUPFAM" id="SSF52833">
    <property type="entry name" value="Thioredoxin-like"/>
    <property type="match status" value="1"/>
</dbReference>
<sequence>MRTSSFLITALFSGIFATFSAAGEYNKVLKIGDKAPSFTPLPGTDGKSHSLEEWKDKKALVIFFTCNSCPTAEDYEDRVIRFTKKYSSRSVGVVAFCVNKIADDSMEKMKEKAEKKKFPFVYLRDDSQKIAKDFGASYTPEFFLLDQDRKVVYMGAFDDKNTEAEAKVNYLELATEALLKGDKIEKAETLARGCMIRYIRKRD</sequence>
<evidence type="ECO:0000313" key="4">
    <source>
        <dbReference type="Proteomes" id="UP000676194"/>
    </source>
</evidence>
<dbReference type="PANTHER" id="PTHR43640:SF1">
    <property type="entry name" value="THIOREDOXIN-DEPENDENT PEROXIREDOXIN"/>
    <property type="match status" value="1"/>
</dbReference>
<dbReference type="RefSeq" id="WP_213493745.1">
    <property type="nucleotide sequence ID" value="NZ_CP074694.1"/>
</dbReference>
<evidence type="ECO:0000259" key="2">
    <source>
        <dbReference type="PROSITE" id="PS51352"/>
    </source>
</evidence>
<feature type="chain" id="PRO_5034461244" evidence="1">
    <location>
        <begin position="23"/>
        <end position="203"/>
    </location>
</feature>
<dbReference type="GO" id="GO:0016491">
    <property type="term" value="F:oxidoreductase activity"/>
    <property type="evidence" value="ECO:0007669"/>
    <property type="project" value="InterPro"/>
</dbReference>
<dbReference type="InterPro" id="IPR013766">
    <property type="entry name" value="Thioredoxin_domain"/>
</dbReference>
<protein>
    <submittedName>
        <fullName evidence="3">Thioredoxin family protein</fullName>
    </submittedName>
</protein>
<name>A0A8E6B177_9BACT</name>
<dbReference type="CDD" id="cd02969">
    <property type="entry name" value="PRX_like1"/>
    <property type="match status" value="1"/>
</dbReference>
<dbReference type="PROSITE" id="PS51352">
    <property type="entry name" value="THIOREDOXIN_2"/>
    <property type="match status" value="1"/>
</dbReference>
<gene>
    <name evidence="3" type="ORF">KIH39_13385</name>
</gene>
<dbReference type="AlphaFoldDB" id="A0A8E6B177"/>
<keyword evidence="4" id="KW-1185">Reference proteome</keyword>
<feature type="signal peptide" evidence="1">
    <location>
        <begin position="1"/>
        <end position="22"/>
    </location>
</feature>
<dbReference type="InterPro" id="IPR013740">
    <property type="entry name" value="Redoxin"/>
</dbReference>
<dbReference type="InterPro" id="IPR036249">
    <property type="entry name" value="Thioredoxin-like_sf"/>
</dbReference>
<dbReference type="InterPro" id="IPR047262">
    <property type="entry name" value="PRX-like1"/>
</dbReference>